<accession>A0AAV4PKW2</accession>
<dbReference type="AlphaFoldDB" id="A0AAV4PKW2"/>
<gene>
    <name evidence="2" type="primary">PO21_27</name>
    <name evidence="2" type="ORF">CDAR_68541</name>
</gene>
<dbReference type="Pfam" id="PF00078">
    <property type="entry name" value="RVT_1"/>
    <property type="match status" value="1"/>
</dbReference>
<dbReference type="Proteomes" id="UP001054837">
    <property type="component" value="Unassembled WGS sequence"/>
</dbReference>
<dbReference type="Gene3D" id="3.30.70.270">
    <property type="match status" value="1"/>
</dbReference>
<keyword evidence="3" id="KW-1185">Reference proteome</keyword>
<dbReference type="InterPro" id="IPR043502">
    <property type="entry name" value="DNA/RNA_pol_sf"/>
</dbReference>
<evidence type="ECO:0000259" key="1">
    <source>
        <dbReference type="Pfam" id="PF00078"/>
    </source>
</evidence>
<organism evidence="2 3">
    <name type="scientific">Caerostris darwini</name>
    <dbReference type="NCBI Taxonomy" id="1538125"/>
    <lineage>
        <taxon>Eukaryota</taxon>
        <taxon>Metazoa</taxon>
        <taxon>Ecdysozoa</taxon>
        <taxon>Arthropoda</taxon>
        <taxon>Chelicerata</taxon>
        <taxon>Arachnida</taxon>
        <taxon>Araneae</taxon>
        <taxon>Araneomorphae</taxon>
        <taxon>Entelegynae</taxon>
        <taxon>Araneoidea</taxon>
        <taxon>Araneidae</taxon>
        <taxon>Caerostris</taxon>
    </lineage>
</organism>
<protein>
    <submittedName>
        <fullName evidence="2">Retrovirus-related Pol polyprotein from type-1 retrotransposable element R2</fullName>
    </submittedName>
</protein>
<dbReference type="EMBL" id="BPLQ01003067">
    <property type="protein sequence ID" value="GIX97734.1"/>
    <property type="molecule type" value="Genomic_DNA"/>
</dbReference>
<proteinExistence type="predicted"/>
<comment type="caution">
    <text evidence="2">The sequence shown here is derived from an EMBL/GenBank/DDBJ whole genome shotgun (WGS) entry which is preliminary data.</text>
</comment>
<dbReference type="SUPFAM" id="SSF56672">
    <property type="entry name" value="DNA/RNA polymerases"/>
    <property type="match status" value="1"/>
</dbReference>
<sequence>MCFQHPRKASCHKMVCWNTISLCIKDLRMPGPGKRTLPAVGCPLSDLLFNLCVDPVLRSVRSTSGCHNVLAFADDIALLEDSPDSLQTSIDTVFDQLKSIGLKLNPSKSMSLHISGVTPVGLRVFD</sequence>
<dbReference type="GO" id="GO:0071897">
    <property type="term" value="P:DNA biosynthetic process"/>
    <property type="evidence" value="ECO:0007669"/>
    <property type="project" value="UniProtKB-ARBA"/>
</dbReference>
<dbReference type="InterPro" id="IPR000477">
    <property type="entry name" value="RT_dom"/>
</dbReference>
<dbReference type="InterPro" id="IPR043128">
    <property type="entry name" value="Rev_trsase/Diguanyl_cyclase"/>
</dbReference>
<name>A0AAV4PKW2_9ARAC</name>
<feature type="domain" description="Reverse transcriptase" evidence="1">
    <location>
        <begin position="40"/>
        <end position="111"/>
    </location>
</feature>
<evidence type="ECO:0000313" key="3">
    <source>
        <dbReference type="Proteomes" id="UP001054837"/>
    </source>
</evidence>
<evidence type="ECO:0000313" key="2">
    <source>
        <dbReference type="EMBL" id="GIX97734.1"/>
    </source>
</evidence>
<reference evidence="2 3" key="1">
    <citation type="submission" date="2021-06" db="EMBL/GenBank/DDBJ databases">
        <title>Caerostris darwini draft genome.</title>
        <authorList>
            <person name="Kono N."/>
            <person name="Arakawa K."/>
        </authorList>
    </citation>
    <scope>NUCLEOTIDE SEQUENCE [LARGE SCALE GENOMIC DNA]</scope>
</reference>